<dbReference type="EC" id="4.1.2.25" evidence="6"/>
<dbReference type="PANTHER" id="PTHR42844">
    <property type="entry name" value="DIHYDRONEOPTERIN ALDOLASE 1-RELATED"/>
    <property type="match status" value="1"/>
</dbReference>
<gene>
    <name evidence="8" type="ORF">BKA15_004407</name>
</gene>
<dbReference type="PANTHER" id="PTHR42844:SF1">
    <property type="entry name" value="DIHYDRONEOPTERIN ALDOLASE 1-RELATED"/>
    <property type="match status" value="1"/>
</dbReference>
<keyword evidence="5 6" id="KW-0456">Lyase</keyword>
<dbReference type="InterPro" id="IPR006156">
    <property type="entry name" value="Dihydroneopterin_aldolase"/>
</dbReference>
<evidence type="ECO:0000313" key="9">
    <source>
        <dbReference type="Proteomes" id="UP000569914"/>
    </source>
</evidence>
<feature type="domain" description="Dihydroneopterin aldolase/epimerase" evidence="7">
    <location>
        <begin position="18"/>
        <end position="131"/>
    </location>
</feature>
<comment type="catalytic activity">
    <reaction evidence="1 6">
        <text>7,8-dihydroneopterin = 6-hydroxymethyl-7,8-dihydropterin + glycolaldehyde</text>
        <dbReference type="Rhea" id="RHEA:10540"/>
        <dbReference type="ChEBI" id="CHEBI:17001"/>
        <dbReference type="ChEBI" id="CHEBI:17071"/>
        <dbReference type="ChEBI" id="CHEBI:44841"/>
        <dbReference type="EC" id="4.1.2.25"/>
    </reaction>
</comment>
<evidence type="ECO:0000256" key="5">
    <source>
        <dbReference type="ARBA" id="ARBA00023239"/>
    </source>
</evidence>
<dbReference type="Proteomes" id="UP000569914">
    <property type="component" value="Unassembled WGS sequence"/>
</dbReference>
<keyword evidence="4 6" id="KW-0289">Folate biosynthesis</keyword>
<comment type="pathway">
    <text evidence="2 6">Cofactor biosynthesis; tetrahydrofolate biosynthesis; 2-amino-4-hydroxy-6-hydroxymethyl-7,8-dihydropteridine diphosphate from 7,8-dihydroneopterin triphosphate: step 3/4.</text>
</comment>
<dbReference type="UniPathway" id="UPA00077">
    <property type="reaction ID" value="UER00154"/>
</dbReference>
<dbReference type="GO" id="GO:0005737">
    <property type="term" value="C:cytoplasm"/>
    <property type="evidence" value="ECO:0007669"/>
    <property type="project" value="TreeGrafter"/>
</dbReference>
<dbReference type="Pfam" id="PF02152">
    <property type="entry name" value="FolB"/>
    <property type="match status" value="1"/>
</dbReference>
<protein>
    <recommendedName>
        <fullName evidence="6">7,8-dihydroneopterin aldolase</fullName>
        <ecNumber evidence="6">4.1.2.25</ecNumber>
    </recommendedName>
</protein>
<comment type="function">
    <text evidence="6">Catalyzes the conversion of 7,8-dihydroneopterin to 6-hydroxymethyl-7,8-dihydropterin.</text>
</comment>
<dbReference type="InterPro" id="IPR006157">
    <property type="entry name" value="FolB_dom"/>
</dbReference>
<dbReference type="EMBL" id="JACCBU010000001">
    <property type="protein sequence ID" value="NYE73078.1"/>
    <property type="molecule type" value="Genomic_DNA"/>
</dbReference>
<reference evidence="8 9" key="1">
    <citation type="submission" date="2020-07" db="EMBL/GenBank/DDBJ databases">
        <title>Sequencing the genomes of 1000 actinobacteria strains.</title>
        <authorList>
            <person name="Klenk H.-P."/>
        </authorList>
    </citation>
    <scope>NUCLEOTIDE SEQUENCE [LARGE SCALE GENOMIC DNA]</scope>
    <source>
        <strain evidence="8 9">DSM 22083</strain>
    </source>
</reference>
<sequence length="135" mass="14653">MTGAMDAVSAMPEGLDRVALRGIVGFGHHGVFDFERRQGQRFVVDVTCFLDLSPAAASDDLDRTIDYGALASVVVADIERDPLNLIEALAERIAQTCLKQHQRVDTVQVTVHKPGAPMPVEVADVAVTVTRSRRI</sequence>
<evidence type="ECO:0000256" key="6">
    <source>
        <dbReference type="RuleBase" id="RU362079"/>
    </source>
</evidence>
<evidence type="ECO:0000313" key="8">
    <source>
        <dbReference type="EMBL" id="NYE73078.1"/>
    </source>
</evidence>
<dbReference type="NCBIfam" id="TIGR00525">
    <property type="entry name" value="folB"/>
    <property type="match status" value="1"/>
</dbReference>
<evidence type="ECO:0000256" key="3">
    <source>
        <dbReference type="ARBA" id="ARBA00005708"/>
    </source>
</evidence>
<comment type="similarity">
    <text evidence="3 6">Belongs to the DHNA family.</text>
</comment>
<dbReference type="AlphaFoldDB" id="A0A7Y9LDP2"/>
<dbReference type="Gene3D" id="3.30.1130.10">
    <property type="match status" value="1"/>
</dbReference>
<dbReference type="GO" id="GO:0004150">
    <property type="term" value="F:dihydroneopterin aldolase activity"/>
    <property type="evidence" value="ECO:0007669"/>
    <property type="project" value="UniProtKB-UniRule"/>
</dbReference>
<evidence type="ECO:0000256" key="2">
    <source>
        <dbReference type="ARBA" id="ARBA00005013"/>
    </source>
</evidence>
<dbReference type="SUPFAM" id="SSF55620">
    <property type="entry name" value="Tetrahydrobiopterin biosynthesis enzymes-like"/>
    <property type="match status" value="1"/>
</dbReference>
<name>A0A7Y9LDP2_9ACTN</name>
<accession>A0A7Y9LDP2</accession>
<dbReference type="NCBIfam" id="TIGR00526">
    <property type="entry name" value="folB_dom"/>
    <property type="match status" value="1"/>
</dbReference>
<evidence type="ECO:0000259" key="7">
    <source>
        <dbReference type="SMART" id="SM00905"/>
    </source>
</evidence>
<dbReference type="GO" id="GO:0046654">
    <property type="term" value="P:tetrahydrofolate biosynthetic process"/>
    <property type="evidence" value="ECO:0007669"/>
    <property type="project" value="UniProtKB-UniRule"/>
</dbReference>
<dbReference type="GO" id="GO:0046656">
    <property type="term" value="P:folic acid biosynthetic process"/>
    <property type="evidence" value="ECO:0007669"/>
    <property type="project" value="UniProtKB-UniRule"/>
</dbReference>
<dbReference type="RefSeq" id="WP_218871522.1">
    <property type="nucleotide sequence ID" value="NZ_JACCBU010000001.1"/>
</dbReference>
<dbReference type="CDD" id="cd00534">
    <property type="entry name" value="DHNA_DHNTPE"/>
    <property type="match status" value="1"/>
</dbReference>
<comment type="caution">
    <text evidence="8">The sequence shown here is derived from an EMBL/GenBank/DDBJ whole genome shotgun (WGS) entry which is preliminary data.</text>
</comment>
<organism evidence="8 9">
    <name type="scientific">Microlunatus parietis</name>
    <dbReference type="NCBI Taxonomy" id="682979"/>
    <lineage>
        <taxon>Bacteria</taxon>
        <taxon>Bacillati</taxon>
        <taxon>Actinomycetota</taxon>
        <taxon>Actinomycetes</taxon>
        <taxon>Propionibacteriales</taxon>
        <taxon>Propionibacteriaceae</taxon>
        <taxon>Microlunatus</taxon>
    </lineage>
</organism>
<evidence type="ECO:0000256" key="1">
    <source>
        <dbReference type="ARBA" id="ARBA00001353"/>
    </source>
</evidence>
<dbReference type="SMART" id="SM00905">
    <property type="entry name" value="FolB"/>
    <property type="match status" value="1"/>
</dbReference>
<dbReference type="FunFam" id="3.30.1130.10:FF:000003">
    <property type="entry name" value="7,8-dihydroneopterin aldolase"/>
    <property type="match status" value="1"/>
</dbReference>
<dbReference type="InterPro" id="IPR043133">
    <property type="entry name" value="GTP-CH-I_C/QueF"/>
</dbReference>
<evidence type="ECO:0000256" key="4">
    <source>
        <dbReference type="ARBA" id="ARBA00022909"/>
    </source>
</evidence>
<proteinExistence type="inferred from homology"/>
<keyword evidence="9" id="KW-1185">Reference proteome</keyword>